<dbReference type="Proteomes" id="UP000095143">
    <property type="component" value="Unassembled WGS sequence"/>
</dbReference>
<dbReference type="RefSeq" id="WP_065990206.1">
    <property type="nucleotide sequence ID" value="NZ_MDEN01000064.1"/>
</dbReference>
<reference evidence="1 2" key="1">
    <citation type="submission" date="2016-08" db="EMBL/GenBank/DDBJ databases">
        <title>Whole genome sequence of Pseudomonas graminis strain UASWS1507, a potential biological control agent for agriculture.</title>
        <authorList>
            <person name="Crovadore J."/>
            <person name="Calmin G."/>
            <person name="Chablais R."/>
            <person name="Cochard B."/>
            <person name="Lefort F."/>
        </authorList>
    </citation>
    <scope>NUCLEOTIDE SEQUENCE [LARGE SCALE GENOMIC DNA]</scope>
    <source>
        <strain evidence="1 2">UASWS1507</strain>
    </source>
</reference>
<comment type="caution">
    <text evidence="1">The sequence shown here is derived from an EMBL/GenBank/DDBJ whole genome shotgun (WGS) entry which is preliminary data.</text>
</comment>
<evidence type="ECO:0000313" key="1">
    <source>
        <dbReference type="EMBL" id="OCX18641.1"/>
    </source>
</evidence>
<dbReference type="InterPro" id="IPR047760">
    <property type="entry name" value="XaxB-like"/>
</dbReference>
<dbReference type="EMBL" id="MDEN01000064">
    <property type="protein sequence ID" value="OCX18641.1"/>
    <property type="molecule type" value="Genomic_DNA"/>
</dbReference>
<proteinExistence type="predicted"/>
<gene>
    <name evidence="1" type="ORF">BBI10_16665</name>
</gene>
<organism evidence="1 2">
    <name type="scientific">Pseudomonas graminis</name>
    <dbReference type="NCBI Taxonomy" id="158627"/>
    <lineage>
        <taxon>Bacteria</taxon>
        <taxon>Pseudomonadati</taxon>
        <taxon>Pseudomonadota</taxon>
        <taxon>Gammaproteobacteria</taxon>
        <taxon>Pseudomonadales</taxon>
        <taxon>Pseudomonadaceae</taxon>
        <taxon>Pseudomonas</taxon>
    </lineage>
</organism>
<evidence type="ECO:0000313" key="2">
    <source>
        <dbReference type="Proteomes" id="UP000095143"/>
    </source>
</evidence>
<dbReference type="AlphaFoldDB" id="A0A1C2DV43"/>
<protein>
    <submittedName>
        <fullName evidence="1">Uncharacterized protein</fullName>
    </submittedName>
</protein>
<dbReference type="NCBIfam" id="NF033927">
    <property type="entry name" value="alph_xenorhab_B"/>
    <property type="match status" value="1"/>
</dbReference>
<accession>A0A1C2DV43</accession>
<sequence>MNILRFNTDVNAVSPDIGVVKVCIQQMLDLTAVANFSFDQTRYLPSIHVKAAGLYGSLTQAQRALDEAALKMEVSASQGLKKLNALRGAITETASDDDLEDNAYFRAQAIISLKRGMNAAAKDAQQRFKSLADVRFDPALTRKYKSGLDAELAQLNLAQIASEEKIEALEVSRKVLNDAMAVLEKRNFADIAKDTVLSVENISAVGMAAPEAELIRLAVEHMKKTLEDISKALNYLTMYDQRERLIKQIAAFKPGHDERAADLKMTAAKITVIDSVHALYQTFFNARAEYAKFDQGITAFFDHLELGDKAGYEDRFVSIAPSLIDYLKTIR</sequence>
<name>A0A1C2DV43_9PSED</name>
<dbReference type="OrthoDB" id="9953185at2"/>